<accession>A0A382BZW4</accession>
<dbReference type="InterPro" id="IPR001853">
    <property type="entry name" value="DSBA-like_thioredoxin_dom"/>
</dbReference>
<organism evidence="3">
    <name type="scientific">marine metagenome</name>
    <dbReference type="NCBI Taxonomy" id="408172"/>
    <lineage>
        <taxon>unclassified sequences</taxon>
        <taxon>metagenomes</taxon>
        <taxon>ecological metagenomes</taxon>
    </lineage>
</organism>
<evidence type="ECO:0000259" key="2">
    <source>
        <dbReference type="Pfam" id="PF01323"/>
    </source>
</evidence>
<feature type="compositionally biased region" description="Basic and acidic residues" evidence="1">
    <location>
        <begin position="20"/>
        <end position="38"/>
    </location>
</feature>
<gene>
    <name evidence="3" type="ORF">METZ01_LOCUS172182</name>
</gene>
<dbReference type="Gene3D" id="3.40.30.10">
    <property type="entry name" value="Glutaredoxin"/>
    <property type="match status" value="1"/>
</dbReference>
<dbReference type="InterPro" id="IPR036249">
    <property type="entry name" value="Thioredoxin-like_sf"/>
</dbReference>
<dbReference type="EMBL" id="UINC01032148">
    <property type="protein sequence ID" value="SVB19328.1"/>
    <property type="molecule type" value="Genomic_DNA"/>
</dbReference>
<name>A0A382BZW4_9ZZZZ</name>
<feature type="domain" description="DSBA-like thioredoxin" evidence="2">
    <location>
        <begin position="3"/>
        <end position="166"/>
    </location>
</feature>
<sequence>VAQDNAVNITRRPYLLAPDRPPEGEARQMRDGETESEVAPHMKERADNLGLKICRPSWSPNTMLIHEATAYAREKGLDDEFHHVAAGEFWTTGVDLSSMAVLQGLAEKAGLDWSELSPRLESRQYSQQVLDEYQVARDQGVTGTPTYLIDGELMPGDVSLDDLIAAVKKAS</sequence>
<dbReference type="Pfam" id="PF01323">
    <property type="entry name" value="DSBA"/>
    <property type="match status" value="1"/>
</dbReference>
<feature type="non-terminal residue" evidence="3">
    <location>
        <position position="1"/>
    </location>
</feature>
<evidence type="ECO:0000313" key="3">
    <source>
        <dbReference type="EMBL" id="SVB19328.1"/>
    </source>
</evidence>
<dbReference type="AlphaFoldDB" id="A0A382BZW4"/>
<dbReference type="GO" id="GO:0016491">
    <property type="term" value="F:oxidoreductase activity"/>
    <property type="evidence" value="ECO:0007669"/>
    <property type="project" value="InterPro"/>
</dbReference>
<proteinExistence type="predicted"/>
<reference evidence="3" key="1">
    <citation type="submission" date="2018-05" db="EMBL/GenBank/DDBJ databases">
        <authorList>
            <person name="Lanie J.A."/>
            <person name="Ng W.-L."/>
            <person name="Kazmierczak K.M."/>
            <person name="Andrzejewski T.M."/>
            <person name="Davidsen T.M."/>
            <person name="Wayne K.J."/>
            <person name="Tettelin H."/>
            <person name="Glass J.I."/>
            <person name="Rusch D."/>
            <person name="Podicherti R."/>
            <person name="Tsui H.-C.T."/>
            <person name="Winkler M.E."/>
        </authorList>
    </citation>
    <scope>NUCLEOTIDE SEQUENCE</scope>
</reference>
<dbReference type="SUPFAM" id="SSF52833">
    <property type="entry name" value="Thioredoxin-like"/>
    <property type="match status" value="1"/>
</dbReference>
<feature type="region of interest" description="Disordered" evidence="1">
    <location>
        <begin position="1"/>
        <end position="38"/>
    </location>
</feature>
<protein>
    <recommendedName>
        <fullName evidence="2">DSBA-like thioredoxin domain-containing protein</fullName>
    </recommendedName>
</protein>
<evidence type="ECO:0000256" key="1">
    <source>
        <dbReference type="SAM" id="MobiDB-lite"/>
    </source>
</evidence>